<reference evidence="1 2" key="1">
    <citation type="submission" date="2023-07" db="EMBL/GenBank/DDBJ databases">
        <authorList>
            <person name="Peeters C."/>
        </authorList>
    </citation>
    <scope>NUCLEOTIDE SEQUENCE [LARGE SCALE GENOMIC DNA]</scope>
    <source>
        <strain evidence="1 2">LMG 18101</strain>
    </source>
</reference>
<proteinExistence type="predicted"/>
<evidence type="ECO:0008006" key="3">
    <source>
        <dbReference type="Google" id="ProtNLM"/>
    </source>
</evidence>
<organism evidence="1 2">
    <name type="scientific">Ralstonia flaminis</name>
    <dbReference type="NCBI Taxonomy" id="3058597"/>
    <lineage>
        <taxon>Bacteria</taxon>
        <taxon>Pseudomonadati</taxon>
        <taxon>Pseudomonadota</taxon>
        <taxon>Betaproteobacteria</taxon>
        <taxon>Burkholderiales</taxon>
        <taxon>Burkholderiaceae</taxon>
        <taxon>Ralstonia</taxon>
    </lineage>
</organism>
<evidence type="ECO:0000313" key="1">
    <source>
        <dbReference type="EMBL" id="CAJ0822836.1"/>
    </source>
</evidence>
<dbReference type="EMBL" id="CATZLL010000028">
    <property type="protein sequence ID" value="CAJ0822836.1"/>
    <property type="molecule type" value="Genomic_DNA"/>
</dbReference>
<accession>A0ABN9JSJ9</accession>
<protein>
    <recommendedName>
        <fullName evidence="3">DUF4433 domain-containing protein</fullName>
    </recommendedName>
</protein>
<gene>
    <name evidence="1" type="ORF">LMG18101_05207</name>
</gene>
<evidence type="ECO:0000313" key="2">
    <source>
        <dbReference type="Proteomes" id="UP001189757"/>
    </source>
</evidence>
<name>A0ABN9JSJ9_9RALS</name>
<dbReference type="RefSeq" id="WP_256730988.1">
    <property type="nucleotide sequence ID" value="NZ_CATZLL010000028.1"/>
</dbReference>
<comment type="caution">
    <text evidence="1">The sequence shown here is derived from an EMBL/GenBank/DDBJ whole genome shotgun (WGS) entry which is preliminary data.</text>
</comment>
<keyword evidence="2" id="KW-1185">Reference proteome</keyword>
<dbReference type="Proteomes" id="UP001189757">
    <property type="component" value="Unassembled WGS sequence"/>
</dbReference>
<sequence length="298" mass="33302">MKFYHFTSVSYAETILSKGISRGHVKHGDGSIRNSVVWLTTDPDADGHGLTTGDKTLTARDMEYLTRVEGVAPKNGIIMNKTRVRLTVEMSADTATLMPFVEYYARRGEKPDEAKLMGLSAYIENPWRLPLTRRRQLLKTTTTKEGTWWLSFAPISASEIARVEFNGPDGFVDYDFEAHGRQHFHDAGFVVPNAATLQSLRPLVPCDHPFEKAKAFTFCLDPKHDPHVVIRGGGQDCAFDVATGAPAFGMSHPNSEALPKWVRDHSAELLDCWARAVDVYYTYYPTAGTPRTPIRLNP</sequence>